<dbReference type="Proteomes" id="UP000199126">
    <property type="component" value="Unassembled WGS sequence"/>
</dbReference>
<evidence type="ECO:0008006" key="3">
    <source>
        <dbReference type="Google" id="ProtNLM"/>
    </source>
</evidence>
<dbReference type="EMBL" id="FODV01000024">
    <property type="protein sequence ID" value="SEP23263.1"/>
    <property type="molecule type" value="Genomic_DNA"/>
</dbReference>
<organism evidence="1 2">
    <name type="scientific">Halogranum amylolyticum</name>
    <dbReference type="NCBI Taxonomy" id="660520"/>
    <lineage>
        <taxon>Archaea</taxon>
        <taxon>Methanobacteriati</taxon>
        <taxon>Methanobacteriota</taxon>
        <taxon>Stenosarchaea group</taxon>
        <taxon>Halobacteria</taxon>
        <taxon>Halobacteriales</taxon>
        <taxon>Haloferacaceae</taxon>
    </lineage>
</organism>
<evidence type="ECO:0000313" key="1">
    <source>
        <dbReference type="EMBL" id="SEP23263.1"/>
    </source>
</evidence>
<sequence length="73" mass="8147">MVRTTMLGGELARERREVVTDDQTAGVDELSTCPLCGLAHGERTDLRVHLMTTHSKSDLTEELLRAYEEFLAA</sequence>
<accession>A0A1H8W6V0</accession>
<proteinExistence type="predicted"/>
<reference evidence="2" key="1">
    <citation type="submission" date="2016-10" db="EMBL/GenBank/DDBJ databases">
        <authorList>
            <person name="Varghese N."/>
            <person name="Submissions S."/>
        </authorList>
    </citation>
    <scope>NUCLEOTIDE SEQUENCE [LARGE SCALE GENOMIC DNA]</scope>
    <source>
        <strain evidence="2">CGMCC 1.10121</strain>
    </source>
</reference>
<name>A0A1H8W6V0_9EURY</name>
<dbReference type="OrthoDB" id="205766at2157"/>
<dbReference type="RefSeq" id="WP_139246768.1">
    <property type="nucleotide sequence ID" value="NZ_FODV01000024.1"/>
</dbReference>
<evidence type="ECO:0000313" key="2">
    <source>
        <dbReference type="Proteomes" id="UP000199126"/>
    </source>
</evidence>
<protein>
    <recommendedName>
        <fullName evidence="3">C2H2-type domain-containing protein</fullName>
    </recommendedName>
</protein>
<dbReference type="AlphaFoldDB" id="A0A1H8W6V0"/>
<keyword evidence="2" id="KW-1185">Reference proteome</keyword>
<gene>
    <name evidence="1" type="ORF">SAMN04487948_12444</name>
</gene>